<reference evidence="12 13" key="1">
    <citation type="submission" date="2024-09" db="EMBL/GenBank/DDBJ databases">
        <authorList>
            <person name="Sun Q."/>
            <person name="Mori K."/>
        </authorList>
    </citation>
    <scope>NUCLEOTIDE SEQUENCE [LARGE SCALE GENOMIC DNA]</scope>
    <source>
        <strain evidence="12 13">CCM 3426</strain>
    </source>
</reference>
<keyword evidence="5" id="KW-0229">DNA integration</keyword>
<proteinExistence type="predicted"/>
<dbReference type="SUPFAM" id="SSF56349">
    <property type="entry name" value="DNA breaking-rejoining enzymes"/>
    <property type="match status" value="1"/>
</dbReference>
<dbReference type="Pfam" id="PF00589">
    <property type="entry name" value="Phage_integrase"/>
    <property type="match status" value="1"/>
</dbReference>
<dbReference type="InterPro" id="IPR013762">
    <property type="entry name" value="Integrase-like_cat_sf"/>
</dbReference>
<dbReference type="Gene3D" id="1.10.443.10">
    <property type="entry name" value="Intergrase catalytic core"/>
    <property type="match status" value="1"/>
</dbReference>
<evidence type="ECO:0000256" key="3">
    <source>
        <dbReference type="ARBA" id="ARBA00022618"/>
    </source>
</evidence>
<keyword evidence="3" id="KW-0132">Cell division</keyword>
<keyword evidence="2" id="KW-0963">Cytoplasm</keyword>
<evidence type="ECO:0000259" key="11">
    <source>
        <dbReference type="PROSITE" id="PS51900"/>
    </source>
</evidence>
<dbReference type="Pfam" id="PF02899">
    <property type="entry name" value="Phage_int_SAM_1"/>
    <property type="match status" value="1"/>
</dbReference>
<comment type="caution">
    <text evidence="12">The sequence shown here is derived from an EMBL/GenBank/DDBJ whole genome shotgun (WGS) entry which is preliminary data.</text>
</comment>
<gene>
    <name evidence="12" type="ORF">ACFFV7_39770</name>
</gene>
<sequence>MDPVIAEQLGRTHPLARHLDDFLTDLANAGKSAHTRLAYRGDLIAFAAHHGEETGELTAAPVRAYLPELAELSPAGRKRKRAAVASFTKWAIRHDLLDANPMDRIDTVKVPKNLPRPAAAADVAKVLAVICSRRPRKQTPLDRLRDRVLFEMAYVCGARASEVCGLYVEDLDLRLDDEHVRIHGKGGSERETLLLRDQCAHGPGDAHARCADAGRAGNRSRARRWARTWPLSFVPPRPN</sequence>
<dbReference type="PROSITE" id="PS51898">
    <property type="entry name" value="TYR_RECOMBINASE"/>
    <property type="match status" value="1"/>
</dbReference>
<dbReference type="Gene3D" id="1.10.150.130">
    <property type="match status" value="1"/>
</dbReference>
<keyword evidence="7" id="KW-0233">DNA recombination</keyword>
<organism evidence="12 13">
    <name type="scientific">Nonomuraea spiralis</name>
    <dbReference type="NCBI Taxonomy" id="46182"/>
    <lineage>
        <taxon>Bacteria</taxon>
        <taxon>Bacillati</taxon>
        <taxon>Actinomycetota</taxon>
        <taxon>Actinomycetes</taxon>
        <taxon>Streptosporangiales</taxon>
        <taxon>Streptosporangiaceae</taxon>
        <taxon>Nonomuraea</taxon>
    </lineage>
</organism>
<keyword evidence="8" id="KW-0131">Cell cycle</keyword>
<protein>
    <submittedName>
        <fullName evidence="12">Tyrosine-type recombinase/integrase</fullName>
    </submittedName>
</protein>
<dbReference type="EMBL" id="JBHMEI010000051">
    <property type="protein sequence ID" value="MFB9207380.1"/>
    <property type="molecule type" value="Genomic_DNA"/>
</dbReference>
<evidence type="ECO:0000313" key="13">
    <source>
        <dbReference type="Proteomes" id="UP001589647"/>
    </source>
</evidence>
<evidence type="ECO:0000259" key="10">
    <source>
        <dbReference type="PROSITE" id="PS51898"/>
    </source>
</evidence>
<evidence type="ECO:0000256" key="6">
    <source>
        <dbReference type="ARBA" id="ARBA00023125"/>
    </source>
</evidence>
<feature type="domain" description="Core-binding (CB)" evidence="11">
    <location>
        <begin position="13"/>
        <end position="92"/>
    </location>
</feature>
<name>A0ABV5ITY4_9ACTN</name>
<keyword evidence="4" id="KW-0159">Chromosome partition</keyword>
<dbReference type="PROSITE" id="PS51900">
    <property type="entry name" value="CB"/>
    <property type="match status" value="1"/>
</dbReference>
<evidence type="ECO:0000256" key="9">
    <source>
        <dbReference type="PROSITE-ProRule" id="PRU01248"/>
    </source>
</evidence>
<feature type="domain" description="Tyr recombinase" evidence="10">
    <location>
        <begin position="109"/>
        <end position="239"/>
    </location>
</feature>
<evidence type="ECO:0000256" key="5">
    <source>
        <dbReference type="ARBA" id="ARBA00022908"/>
    </source>
</evidence>
<comment type="subcellular location">
    <subcellularLocation>
        <location evidence="1">Cytoplasm</location>
    </subcellularLocation>
</comment>
<dbReference type="PANTHER" id="PTHR30349:SF77">
    <property type="entry name" value="TYROSINE RECOMBINASE XERC"/>
    <property type="match status" value="1"/>
</dbReference>
<evidence type="ECO:0000256" key="2">
    <source>
        <dbReference type="ARBA" id="ARBA00022490"/>
    </source>
</evidence>
<dbReference type="InterPro" id="IPR050090">
    <property type="entry name" value="Tyrosine_recombinase_XerCD"/>
</dbReference>
<evidence type="ECO:0000256" key="4">
    <source>
        <dbReference type="ARBA" id="ARBA00022829"/>
    </source>
</evidence>
<dbReference type="Proteomes" id="UP001589647">
    <property type="component" value="Unassembled WGS sequence"/>
</dbReference>
<dbReference type="PANTHER" id="PTHR30349">
    <property type="entry name" value="PHAGE INTEGRASE-RELATED"/>
    <property type="match status" value="1"/>
</dbReference>
<keyword evidence="6 9" id="KW-0238">DNA-binding</keyword>
<evidence type="ECO:0000256" key="1">
    <source>
        <dbReference type="ARBA" id="ARBA00004496"/>
    </source>
</evidence>
<dbReference type="InterPro" id="IPR011010">
    <property type="entry name" value="DNA_brk_join_enz"/>
</dbReference>
<accession>A0ABV5ITY4</accession>
<evidence type="ECO:0000256" key="8">
    <source>
        <dbReference type="ARBA" id="ARBA00023306"/>
    </source>
</evidence>
<dbReference type="RefSeq" id="WP_229825257.1">
    <property type="nucleotide sequence ID" value="NZ_BMRC01000062.1"/>
</dbReference>
<dbReference type="InterPro" id="IPR004107">
    <property type="entry name" value="Integrase_SAM-like_N"/>
</dbReference>
<dbReference type="InterPro" id="IPR010998">
    <property type="entry name" value="Integrase_recombinase_N"/>
</dbReference>
<dbReference type="InterPro" id="IPR002104">
    <property type="entry name" value="Integrase_catalytic"/>
</dbReference>
<keyword evidence="13" id="KW-1185">Reference proteome</keyword>
<dbReference type="InterPro" id="IPR044068">
    <property type="entry name" value="CB"/>
</dbReference>
<evidence type="ECO:0000313" key="12">
    <source>
        <dbReference type="EMBL" id="MFB9207380.1"/>
    </source>
</evidence>
<evidence type="ECO:0000256" key="7">
    <source>
        <dbReference type="ARBA" id="ARBA00023172"/>
    </source>
</evidence>